<keyword evidence="6" id="KW-0226">DNA condensation</keyword>
<evidence type="ECO:0000256" key="3">
    <source>
        <dbReference type="ARBA" id="ARBA00022454"/>
    </source>
</evidence>
<feature type="compositionally biased region" description="Acidic residues" evidence="8">
    <location>
        <begin position="1019"/>
        <end position="1034"/>
    </location>
</feature>
<dbReference type="GO" id="GO:0000793">
    <property type="term" value="C:condensed chromosome"/>
    <property type="evidence" value="ECO:0007669"/>
    <property type="project" value="TreeGrafter"/>
</dbReference>
<feature type="region of interest" description="Disordered" evidence="8">
    <location>
        <begin position="1"/>
        <end position="45"/>
    </location>
</feature>
<evidence type="ECO:0000256" key="7">
    <source>
        <dbReference type="ARBA" id="ARBA00023306"/>
    </source>
</evidence>
<feature type="compositionally biased region" description="Low complexity" evidence="8">
    <location>
        <begin position="28"/>
        <end position="37"/>
    </location>
</feature>
<comment type="similarity">
    <text evidence="2">Belongs to the CND3 (condensin subunit 3) family.</text>
</comment>
<dbReference type="GO" id="GO:0000796">
    <property type="term" value="C:condensin complex"/>
    <property type="evidence" value="ECO:0007669"/>
    <property type="project" value="InterPro"/>
</dbReference>
<feature type="compositionally biased region" description="Polar residues" evidence="8">
    <location>
        <begin position="593"/>
        <end position="602"/>
    </location>
</feature>
<evidence type="ECO:0000256" key="5">
    <source>
        <dbReference type="ARBA" id="ARBA00022776"/>
    </source>
</evidence>
<name>A0A9P4QJ37_9PLEO</name>
<feature type="compositionally biased region" description="Basic and acidic residues" evidence="8">
    <location>
        <begin position="604"/>
        <end position="616"/>
    </location>
</feature>
<organism evidence="10 11">
    <name type="scientific">Polyplosphaeria fusca</name>
    <dbReference type="NCBI Taxonomy" id="682080"/>
    <lineage>
        <taxon>Eukaryota</taxon>
        <taxon>Fungi</taxon>
        <taxon>Dikarya</taxon>
        <taxon>Ascomycota</taxon>
        <taxon>Pezizomycotina</taxon>
        <taxon>Dothideomycetes</taxon>
        <taxon>Pleosporomycetidae</taxon>
        <taxon>Pleosporales</taxon>
        <taxon>Tetraplosphaeriaceae</taxon>
        <taxon>Polyplosphaeria</taxon>
    </lineage>
</organism>
<evidence type="ECO:0000256" key="4">
    <source>
        <dbReference type="ARBA" id="ARBA00022618"/>
    </source>
</evidence>
<keyword evidence="3" id="KW-0158">Chromosome</keyword>
<feature type="domain" description="Nuclear condensin complex subunit 3 C-terminal" evidence="9">
    <location>
        <begin position="637"/>
        <end position="942"/>
    </location>
</feature>
<evidence type="ECO:0000256" key="6">
    <source>
        <dbReference type="ARBA" id="ARBA00023067"/>
    </source>
</evidence>
<dbReference type="Gene3D" id="1.25.10.10">
    <property type="entry name" value="Leucine-rich Repeat Variant"/>
    <property type="match status" value="1"/>
</dbReference>
<keyword evidence="4" id="KW-0132">Cell division</keyword>
<dbReference type="InterPro" id="IPR025977">
    <property type="entry name" value="Cnd3_C"/>
</dbReference>
<dbReference type="Pfam" id="PF12719">
    <property type="entry name" value="Cnd3"/>
    <property type="match status" value="1"/>
</dbReference>
<evidence type="ECO:0000313" key="11">
    <source>
        <dbReference type="Proteomes" id="UP000799444"/>
    </source>
</evidence>
<keyword evidence="5" id="KW-0498">Mitosis</keyword>
<dbReference type="PANTHER" id="PTHR14418:SF5">
    <property type="entry name" value="CONDENSIN COMPLEX SUBUNIT 3"/>
    <property type="match status" value="1"/>
</dbReference>
<dbReference type="EMBL" id="ML996289">
    <property type="protein sequence ID" value="KAF2728237.1"/>
    <property type="molecule type" value="Genomic_DNA"/>
</dbReference>
<feature type="region of interest" description="Disordered" evidence="8">
    <location>
        <begin position="579"/>
        <end position="624"/>
    </location>
</feature>
<feature type="compositionally biased region" description="Low complexity" evidence="8">
    <location>
        <begin position="1"/>
        <end position="15"/>
    </location>
</feature>
<dbReference type="InterPro" id="IPR011989">
    <property type="entry name" value="ARM-like"/>
</dbReference>
<evidence type="ECO:0000256" key="2">
    <source>
        <dbReference type="ARBA" id="ARBA00006533"/>
    </source>
</evidence>
<dbReference type="SUPFAM" id="SSF48371">
    <property type="entry name" value="ARM repeat"/>
    <property type="match status" value="1"/>
</dbReference>
<reference evidence="10" key="1">
    <citation type="journal article" date="2020" name="Stud. Mycol.">
        <title>101 Dothideomycetes genomes: a test case for predicting lifestyles and emergence of pathogens.</title>
        <authorList>
            <person name="Haridas S."/>
            <person name="Albert R."/>
            <person name="Binder M."/>
            <person name="Bloem J."/>
            <person name="Labutti K."/>
            <person name="Salamov A."/>
            <person name="Andreopoulos B."/>
            <person name="Baker S."/>
            <person name="Barry K."/>
            <person name="Bills G."/>
            <person name="Bluhm B."/>
            <person name="Cannon C."/>
            <person name="Castanera R."/>
            <person name="Culley D."/>
            <person name="Daum C."/>
            <person name="Ezra D."/>
            <person name="Gonzalez J."/>
            <person name="Henrissat B."/>
            <person name="Kuo A."/>
            <person name="Liang C."/>
            <person name="Lipzen A."/>
            <person name="Lutzoni F."/>
            <person name="Magnuson J."/>
            <person name="Mondo S."/>
            <person name="Nolan M."/>
            <person name="Ohm R."/>
            <person name="Pangilinan J."/>
            <person name="Park H.-J."/>
            <person name="Ramirez L."/>
            <person name="Alfaro M."/>
            <person name="Sun H."/>
            <person name="Tritt A."/>
            <person name="Yoshinaga Y."/>
            <person name="Zwiers L.-H."/>
            <person name="Turgeon B."/>
            <person name="Goodwin S."/>
            <person name="Spatafora J."/>
            <person name="Crous P."/>
            <person name="Grigoriev I."/>
        </authorList>
    </citation>
    <scope>NUCLEOTIDE SEQUENCE</scope>
    <source>
        <strain evidence="10">CBS 125425</strain>
    </source>
</reference>
<dbReference type="OrthoDB" id="27187at2759"/>
<dbReference type="PANTHER" id="PTHR14418">
    <property type="entry name" value="CONDENSIN COMPLEX SUBUNIT 3-RELATED"/>
    <property type="match status" value="1"/>
</dbReference>
<dbReference type="InterPro" id="IPR027165">
    <property type="entry name" value="CND3"/>
</dbReference>
<dbReference type="InterPro" id="IPR016024">
    <property type="entry name" value="ARM-type_fold"/>
</dbReference>
<keyword evidence="11" id="KW-1185">Reference proteome</keyword>
<sequence>MPGRPSGRSARSSAATVNRKSSTQTLKSRASSTRTSAYAVEVPDEGPDTSLRTQICQIFGDAQKTTATQRKLVVSLRKIQEACAYEPQNPKKKATHDDFDEGDFNNEVARCVLRVLGVKKSEPVGDRIIRFLGVFLKHAIEKDNAIWQPEGEEATAFPETPSSRLTTNILSNVLQFLTAKDKVVRFRSAQTVAHIVNNLDQIDDEIFDLIRLGLLKRLRDKEPSVRVQAVLGLGRLAENDDEENEDEDSDDDVAGGILAKLLDIMQNDPSADVRRAVLMNLPFRPTTLPYLLERARDLDPGTRRALYGKLLPALGDFRHMRLAEREKLLRWGLRDRDENVRKATARLFRERWIEDCAATHDDRPEEERKPGEVAPPNMDALLELLERVQIVNSGQDGGMAHEAMRDFWDGRPDYCEFINFDDDFWNDLTAESAFVVRTFNDFYNNADANKQGMLEDKMPEVKKLCYFIQKHLNSLAENIRKTALLEEQDGELEEELYGQEFAVEQLLHIALTLDYTDEYGRRQMFNLMKDAIGRPELPEECTKLAVEVLRAVCGSREAGEREFCSIISEAIAEVRDTIGEEGSDGDNADESFHSAQSEVSDSTVDDKPKGKKKSQEEELDPEAAEEKRVREVMVYLKCLHIAQCMLQNVHCDLDSNATLKTMLDTLVVPAARSHEALIRERGFVCLGLMALLSKDLASNNMQLFLHCYLQGQDHPALQQIVIQILSDVLIAHPMLLAPPTDETSTSASDPEPINPLVKPLVKVLDKAFRSSDPASALTACTSASKLMLLSILPQPATKDLLKAFACAYFNPDTSSNPSLRQALSYFLPVFCHSKLSNATLMSDTALPIIQKLMALRDDIDEDDAADEMVGWPVVAGHLAEWTDGRRVVGMLEMGLDGKMEARPQAEEPHVLLAIEVLERVLAHGCSKDERKPLLALLAKLAISSTGSKMVGKGEVGGVDEEVLATLHWLAAEAVEAKVATDATSRNALAKLELALSKRVGDVELVTQVVVEAEAVEAPAAEEEVQQEEEIEEETMLPQAEAEGTRMPLGGSSDEGEEGESEGTVVGEGGGGMRVAVTESDIVDSLLESEI</sequence>
<feature type="compositionally biased region" description="Polar residues" evidence="8">
    <location>
        <begin position="16"/>
        <end position="27"/>
    </location>
</feature>
<evidence type="ECO:0000313" key="10">
    <source>
        <dbReference type="EMBL" id="KAF2728237.1"/>
    </source>
</evidence>
<dbReference type="GO" id="GO:0051301">
    <property type="term" value="P:cell division"/>
    <property type="evidence" value="ECO:0007669"/>
    <property type="project" value="UniProtKB-KW"/>
</dbReference>
<feature type="region of interest" description="Disordered" evidence="8">
    <location>
        <begin position="1017"/>
        <end position="1090"/>
    </location>
</feature>
<evidence type="ECO:0000256" key="1">
    <source>
        <dbReference type="ARBA" id="ARBA00004286"/>
    </source>
</evidence>
<comment type="subcellular location">
    <subcellularLocation>
        <location evidence="1">Chromosome</location>
    </subcellularLocation>
</comment>
<dbReference type="AlphaFoldDB" id="A0A9P4QJ37"/>
<evidence type="ECO:0000256" key="8">
    <source>
        <dbReference type="SAM" id="MobiDB-lite"/>
    </source>
</evidence>
<feature type="compositionally biased region" description="Acidic residues" evidence="8">
    <location>
        <begin position="579"/>
        <end position="589"/>
    </location>
</feature>
<accession>A0A9P4QJ37</accession>
<keyword evidence="7" id="KW-0131">Cell cycle</keyword>
<comment type="caution">
    <text evidence="10">The sequence shown here is derived from an EMBL/GenBank/DDBJ whole genome shotgun (WGS) entry which is preliminary data.</text>
</comment>
<dbReference type="Proteomes" id="UP000799444">
    <property type="component" value="Unassembled WGS sequence"/>
</dbReference>
<dbReference type="GO" id="GO:0007076">
    <property type="term" value="P:mitotic chromosome condensation"/>
    <property type="evidence" value="ECO:0007669"/>
    <property type="project" value="InterPro"/>
</dbReference>
<evidence type="ECO:0000259" key="9">
    <source>
        <dbReference type="Pfam" id="PF12719"/>
    </source>
</evidence>
<protein>
    <recommendedName>
        <fullName evidence="9">Nuclear condensin complex subunit 3 C-terminal domain-containing protein</fullName>
    </recommendedName>
</protein>
<proteinExistence type="inferred from homology"/>
<gene>
    <name evidence="10" type="ORF">EJ04DRAFT_556889</name>
</gene>